<dbReference type="GO" id="GO:0000775">
    <property type="term" value="C:chromosome, centromeric region"/>
    <property type="evidence" value="ECO:0007669"/>
    <property type="project" value="UniProtKB-SubCell"/>
</dbReference>
<dbReference type="InterPro" id="IPR016024">
    <property type="entry name" value="ARM-type_fold"/>
</dbReference>
<evidence type="ECO:0000256" key="1">
    <source>
        <dbReference type="ARBA" id="ARBA00005486"/>
    </source>
</evidence>
<dbReference type="Pfam" id="PF08514">
    <property type="entry name" value="STAG"/>
    <property type="match status" value="1"/>
</dbReference>
<feature type="region of interest" description="Disordered" evidence="4">
    <location>
        <begin position="1060"/>
        <end position="1082"/>
    </location>
</feature>
<protein>
    <recommendedName>
        <fullName evidence="2">Cohesin subunit SA</fullName>
    </recommendedName>
    <alternativeName>
        <fullName evidence="2">SCC3 homolog</fullName>
    </alternativeName>
    <alternativeName>
        <fullName evidence="2">Stromal antigen</fullName>
    </alternativeName>
</protein>
<dbReference type="GO" id="GO:0008278">
    <property type="term" value="C:cohesin complex"/>
    <property type="evidence" value="ECO:0007669"/>
    <property type="project" value="UniProtKB-UniRule"/>
</dbReference>
<evidence type="ECO:0000256" key="2">
    <source>
        <dbReference type="RuleBase" id="RU369063"/>
    </source>
</evidence>
<dbReference type="Proteomes" id="UP000005207">
    <property type="component" value="Linkage group LG2"/>
</dbReference>
<dbReference type="AlphaFoldDB" id="A0A669BLU7"/>
<dbReference type="InterPro" id="IPR039662">
    <property type="entry name" value="Cohesin_Scc3/SA"/>
</dbReference>
<keyword evidence="2" id="KW-0158">Chromosome</keyword>
<dbReference type="PANTHER" id="PTHR11199">
    <property type="entry name" value="STROMAL ANTIGEN"/>
    <property type="match status" value="1"/>
</dbReference>
<dbReference type="InterPro" id="IPR013721">
    <property type="entry name" value="STAG"/>
</dbReference>
<dbReference type="PANTHER" id="PTHR11199:SF3">
    <property type="entry name" value="COHESIN SUBUNIT SA-2"/>
    <property type="match status" value="1"/>
</dbReference>
<keyword evidence="5" id="KW-0812">Transmembrane</keyword>
<dbReference type="Pfam" id="PF24571">
    <property type="entry name" value="HEAT_SCC3-SA"/>
    <property type="match status" value="1"/>
</dbReference>
<organism evidence="7 8">
    <name type="scientific">Oreochromis niloticus</name>
    <name type="common">Nile tilapia</name>
    <name type="synonym">Tilapia nilotica</name>
    <dbReference type="NCBI Taxonomy" id="8128"/>
    <lineage>
        <taxon>Eukaryota</taxon>
        <taxon>Metazoa</taxon>
        <taxon>Chordata</taxon>
        <taxon>Craniata</taxon>
        <taxon>Vertebrata</taxon>
        <taxon>Euteleostomi</taxon>
        <taxon>Actinopterygii</taxon>
        <taxon>Neopterygii</taxon>
        <taxon>Teleostei</taxon>
        <taxon>Neoteleostei</taxon>
        <taxon>Acanthomorphata</taxon>
        <taxon>Ovalentaria</taxon>
        <taxon>Cichlomorphae</taxon>
        <taxon>Cichliformes</taxon>
        <taxon>Cichlidae</taxon>
        <taxon>African cichlids</taxon>
        <taxon>Pseudocrenilabrinae</taxon>
        <taxon>Oreochromini</taxon>
        <taxon>Oreochromis</taxon>
    </lineage>
</organism>
<comment type="similarity">
    <text evidence="1 2">Belongs to the SCC3 family.</text>
</comment>
<dbReference type="Ensembl" id="ENSONIT00000066920.1">
    <property type="protein sequence ID" value="ENSONIP00000035539.1"/>
    <property type="gene ID" value="ENSONIG00000017546.2"/>
</dbReference>
<evidence type="ECO:0000256" key="4">
    <source>
        <dbReference type="SAM" id="MobiDB-lite"/>
    </source>
</evidence>
<reference evidence="8" key="1">
    <citation type="submission" date="2012-01" db="EMBL/GenBank/DDBJ databases">
        <title>The Genome Sequence of Oreochromis niloticus (Nile Tilapia).</title>
        <authorList>
            <consortium name="Broad Institute Genome Assembly Team"/>
            <consortium name="Broad Institute Sequencing Platform"/>
            <person name="Di Palma F."/>
            <person name="Johnson J."/>
            <person name="Lander E.S."/>
            <person name="Lindblad-Toh K."/>
        </authorList>
    </citation>
    <scope>NUCLEOTIDE SEQUENCE [LARGE SCALE GENOMIC DNA]</scope>
</reference>
<evidence type="ECO:0000259" key="6">
    <source>
        <dbReference type="PROSITE" id="PS51425"/>
    </source>
</evidence>
<accession>A0A669BLU7</accession>
<feature type="region of interest" description="Disordered" evidence="4">
    <location>
        <begin position="51"/>
        <end position="74"/>
    </location>
</feature>
<feature type="transmembrane region" description="Helical" evidence="5">
    <location>
        <begin position="21"/>
        <end position="46"/>
    </location>
</feature>
<dbReference type="InterPro" id="IPR020839">
    <property type="entry name" value="SCD"/>
</dbReference>
<keyword evidence="2" id="KW-0131">Cell cycle</keyword>
<dbReference type="GO" id="GO:0007062">
    <property type="term" value="P:sister chromatid cohesion"/>
    <property type="evidence" value="ECO:0007669"/>
    <property type="project" value="UniProtKB-UniRule"/>
</dbReference>
<feature type="coiled-coil region" evidence="3">
    <location>
        <begin position="234"/>
        <end position="287"/>
    </location>
</feature>
<evidence type="ECO:0000256" key="3">
    <source>
        <dbReference type="SAM" id="Coils"/>
    </source>
</evidence>
<keyword evidence="2" id="KW-0539">Nucleus</keyword>
<evidence type="ECO:0000256" key="5">
    <source>
        <dbReference type="SAM" id="Phobius"/>
    </source>
</evidence>
<reference evidence="7" key="3">
    <citation type="submission" date="2025-09" db="UniProtKB">
        <authorList>
            <consortium name="Ensembl"/>
        </authorList>
    </citation>
    <scope>IDENTIFICATION</scope>
</reference>
<keyword evidence="5" id="KW-0472">Membrane</keyword>
<comment type="subcellular location">
    <subcellularLocation>
        <location evidence="2">Nucleus</location>
    </subcellularLocation>
    <subcellularLocation>
        <location evidence="2">Chromosome</location>
    </subcellularLocation>
    <subcellularLocation>
        <location evidence="2">Chromosome</location>
        <location evidence="2">Centromere</location>
    </subcellularLocation>
</comment>
<dbReference type="PROSITE" id="PS51425">
    <property type="entry name" value="SCD"/>
    <property type="match status" value="1"/>
</dbReference>
<dbReference type="Pfam" id="PF21581">
    <property type="entry name" value="SCD"/>
    <property type="match status" value="1"/>
</dbReference>
<evidence type="ECO:0000313" key="7">
    <source>
        <dbReference type="Ensembl" id="ENSONIP00000035539.1"/>
    </source>
</evidence>
<comment type="function">
    <text evidence="2">Component of cohesin complex, a complex required for the cohesion of sister chromatids after DNA replication. The cohesin complex apparently forms a large proteinaceous ring within which sister chromatids can be trapped. At anaphase, the complex is cleaved and dissociates from chromatin, allowing sister chromatids to segregate.</text>
</comment>
<reference evidence="7" key="2">
    <citation type="submission" date="2025-08" db="UniProtKB">
        <authorList>
            <consortium name="Ensembl"/>
        </authorList>
    </citation>
    <scope>IDENTIFICATION</scope>
</reference>
<keyword evidence="8" id="KW-1185">Reference proteome</keyword>
<gene>
    <name evidence="7" type="primary">STAG2</name>
    <name evidence="7" type="synonym">stag2b</name>
</gene>
<dbReference type="GeneTree" id="ENSGT00950000182972"/>
<dbReference type="SUPFAM" id="SSF48371">
    <property type="entry name" value="ARM repeat"/>
    <property type="match status" value="1"/>
</dbReference>
<dbReference type="GO" id="GO:0000785">
    <property type="term" value="C:chromatin"/>
    <property type="evidence" value="ECO:0007669"/>
    <property type="project" value="UniProtKB-UniRule"/>
</dbReference>
<comment type="subunit">
    <text evidence="2">Part of the cohesin complex which is composed of a heterodimer between a SMC1 protein (SMC1A or SMC1B) and SMC3, which are attached via their hinge domain, and RAD21 which link them at their heads, and one STAG protein.</text>
</comment>
<dbReference type="GO" id="GO:0007059">
    <property type="term" value="P:chromosome segregation"/>
    <property type="evidence" value="ECO:0007669"/>
    <property type="project" value="UniProtKB-KW"/>
</dbReference>
<dbReference type="GO" id="GO:0005634">
    <property type="term" value="C:nucleus"/>
    <property type="evidence" value="ECO:0007669"/>
    <property type="project" value="UniProtKB-SubCell"/>
</dbReference>
<keyword evidence="3" id="KW-0175">Coiled coil</keyword>
<keyword evidence="2" id="KW-0159">Chromosome partition</keyword>
<proteinExistence type="inferred from homology"/>
<feature type="domain" description="SCD" evidence="6">
    <location>
        <begin position="293"/>
        <end position="378"/>
    </location>
</feature>
<name>A0A669BLU7_ORENI</name>
<dbReference type="GO" id="GO:0003682">
    <property type="term" value="F:chromatin binding"/>
    <property type="evidence" value="ECO:0007669"/>
    <property type="project" value="TreeGrafter"/>
</dbReference>
<dbReference type="GO" id="GO:0051301">
    <property type="term" value="P:cell division"/>
    <property type="evidence" value="ECO:0007669"/>
    <property type="project" value="UniProtKB-UniRule"/>
</dbReference>
<keyword evidence="2" id="KW-0132">Cell division</keyword>
<keyword evidence="5" id="KW-1133">Transmembrane helix</keyword>
<evidence type="ECO:0000313" key="8">
    <source>
        <dbReference type="Proteomes" id="UP000005207"/>
    </source>
</evidence>
<dbReference type="InterPro" id="IPR056396">
    <property type="entry name" value="HEAT_SCC3-SA"/>
</dbReference>
<sequence length="1175" mass="134774">MEGVQIQLKERYRCNKWTIAQVLVIHVFLSLHSAVVLRLIFVFSLLSQGGKKGKKAAGEKGKGGKGAGRINGHHQENGMENMMLFEVVKLGRSAMQSVVDDWIESYKHDRDVALLDLINFFIQCSGCKGVVTGEMFRNMQNSEIIRRMTEEFDEDSGDYPLTIAGPQWKKFKTSFCEFISVLVRQCQYSIIYDEYMMDTVISLLTGLSDSQVRAFRHTSTLAAMKLMTALVNVALNLSINMDNTQRQYEAERNKMVAKRANDRLELLLQKRKELQENQDEIENMMNAIFKGVFVHRYRDSIAEIRAICIEEIGVWMKLYSDAFLNDSYLKYVGWTMHDKQGEVRLKCLTALQGLYYNRELNARLELFTSRFKDRIVSMTLDKEYDVAVQAIKLLTLVLNSTDEVLTPEDCESVYHLVYSAHRPVAVAAGEFLFKKLFSHREPEDEGAPKRRGRQSPNANLIKTTVFFFLESELHEHAAYLVDSLWECGAELLKDWECMISLLLDDPLPGEEALTDRQETALIEIMLCTVRQAAECHPPVGRGTGKRVMTAKEKKTQLDDRTRITELFAVALPPLLAKYAVDAEKVTNLLQLPQFFDLEIYTTGRLEKHLESLLRQIKEIVEKHTDTEVLESCSKTYHALCNEEFTIFNRVDIARSQLLDELVDKFNRLLEDFLQEGEDADEDDAYQVLSTLKRITAFHNAHDLSGWDLFTSNFKLLNTGIENGDMPEQIVIHSLQCTHYVILWHLAKLSEGSSRKDDMVTLRKQMRAFCMMCQRYLTNVNTAVKEQAFTILCDLLLIFSHQMVSGGREHLEPLVYSPEDSLQSELLSFIMNHVFIDQDDDTNNGQQDDEAVKIEALHKRRNLLAAYCKLIIYCVVEMRTGADIFKQYMRYYNDYGDIIKETMSKTRQIDKIQCAKTLILSLQQLFIEMVTELGHGFDRSSSAFCGIKELARRFSLTFGLDQVKTRDAIAMLHKDGIEFAFKEPSPQGEGGPPRNLAFLDILSEFSSKLMRQDKRTVHMYLERFMTFQMALQREDCWLPLISYRNSLQAGGDDDTMSVMSGYSSRGSSVRSKKTKPPVVTAGTSQERAMNYAKLRTNLQHAIRRGTGLMEEDEEPIVEDVMMSSEGRMDDLNEGMDFDTMDIDLPPSKNRRERSELKPDYFDPSIMDESMLGVSMF</sequence>